<dbReference type="Pfam" id="PF01966">
    <property type="entry name" value="HD"/>
    <property type="match status" value="1"/>
</dbReference>
<protein>
    <submittedName>
        <fullName evidence="3">3'-&gt;5' exoribonuclease Bsu YhaM</fullName>
    </submittedName>
</protein>
<organism evidence="3 4">
    <name type="scientific">Fimbriiglobus ruber</name>
    <dbReference type="NCBI Taxonomy" id="1908690"/>
    <lineage>
        <taxon>Bacteria</taxon>
        <taxon>Pseudomonadati</taxon>
        <taxon>Planctomycetota</taxon>
        <taxon>Planctomycetia</taxon>
        <taxon>Gemmatales</taxon>
        <taxon>Gemmataceae</taxon>
        <taxon>Fimbriiglobus</taxon>
    </lineage>
</organism>
<name>A0A225DQV2_9BACT</name>
<dbReference type="Proteomes" id="UP000214646">
    <property type="component" value="Unassembled WGS sequence"/>
</dbReference>
<accession>A0A225DQV2</accession>
<dbReference type="AlphaFoldDB" id="A0A225DQV2"/>
<dbReference type="PANTHER" id="PTHR37294">
    <property type="entry name" value="3'-5' EXORIBONUCLEASE YHAM"/>
    <property type="match status" value="1"/>
</dbReference>
<dbReference type="CDD" id="cd00077">
    <property type="entry name" value="HDc"/>
    <property type="match status" value="1"/>
</dbReference>
<sequence length="341" mass="38339">MSRPKPKPAVVPFHQLQPGQIADSFALLAEKKRGTTRDGKPFFTCRFRDAKRTAECKVWADSPMFANCESDWQAGTIYKLRGVFTDHEKYGPQVDVQQLRPVNDEDKADGLRESDFFDRSRFDSDEMFAALRSLAEQEVRDVPLRQLVVGLLDQHAAVLKVLPATHRRFHAFPGGWLEHTLSVTRSCVWLAEKYAAHYPELTPPLNRDLIVAGAVLHDIGRVAELAPGVPGQPVERTIPGQLFGHILLGRDMIREAARAVPELNPELLTLLEHIVVTHLTLPEWGSPRLPAIPEVLVLHHADDLDAKMELYARCLTRDATDGPFTEFDPTLKKPLLKHRGV</sequence>
<dbReference type="SMART" id="SM00471">
    <property type="entry name" value="HDc"/>
    <property type="match status" value="1"/>
</dbReference>
<proteinExistence type="predicted"/>
<comment type="caution">
    <text evidence="3">The sequence shown here is derived from an EMBL/GenBank/DDBJ whole genome shotgun (WGS) entry which is preliminary data.</text>
</comment>
<dbReference type="InterPro" id="IPR006674">
    <property type="entry name" value="HD_domain"/>
</dbReference>
<evidence type="ECO:0000259" key="2">
    <source>
        <dbReference type="SMART" id="SM00471"/>
    </source>
</evidence>
<feature type="domain" description="HD/PDEase" evidence="2">
    <location>
        <begin position="172"/>
        <end position="316"/>
    </location>
</feature>
<dbReference type="Gene3D" id="1.10.3210.10">
    <property type="entry name" value="Hypothetical protein af1432"/>
    <property type="match status" value="1"/>
</dbReference>
<evidence type="ECO:0000256" key="1">
    <source>
        <dbReference type="ARBA" id="ARBA00022801"/>
    </source>
</evidence>
<keyword evidence="1" id="KW-0378">Hydrolase</keyword>
<dbReference type="RefSeq" id="WP_088254303.1">
    <property type="nucleotide sequence ID" value="NZ_NIDE01000004.1"/>
</dbReference>
<evidence type="ECO:0000313" key="4">
    <source>
        <dbReference type="Proteomes" id="UP000214646"/>
    </source>
</evidence>
<dbReference type="GO" id="GO:0031125">
    <property type="term" value="P:rRNA 3'-end processing"/>
    <property type="evidence" value="ECO:0007669"/>
    <property type="project" value="TreeGrafter"/>
</dbReference>
<dbReference type="PANTHER" id="PTHR37294:SF1">
    <property type="entry name" value="3'-5' EXORIBONUCLEASE YHAM"/>
    <property type="match status" value="1"/>
</dbReference>
<gene>
    <name evidence="3" type="ORF">FRUB_03072</name>
</gene>
<evidence type="ECO:0000313" key="3">
    <source>
        <dbReference type="EMBL" id="OWK43473.1"/>
    </source>
</evidence>
<dbReference type="InterPro" id="IPR050798">
    <property type="entry name" value="YhaM_exoribonuc/phosphodiest"/>
</dbReference>
<dbReference type="EMBL" id="NIDE01000004">
    <property type="protein sequence ID" value="OWK43473.1"/>
    <property type="molecule type" value="Genomic_DNA"/>
</dbReference>
<keyword evidence="4" id="KW-1185">Reference proteome</keyword>
<dbReference type="GO" id="GO:0016787">
    <property type="term" value="F:hydrolase activity"/>
    <property type="evidence" value="ECO:0007669"/>
    <property type="project" value="UniProtKB-KW"/>
</dbReference>
<dbReference type="OrthoDB" id="9778453at2"/>
<dbReference type="InterPro" id="IPR003607">
    <property type="entry name" value="HD/PDEase_dom"/>
</dbReference>
<reference evidence="4" key="1">
    <citation type="submission" date="2017-06" db="EMBL/GenBank/DDBJ databases">
        <title>Genome analysis of Fimbriiglobus ruber SP5, the first member of the order Planctomycetales with confirmed chitinolytic capability.</title>
        <authorList>
            <person name="Ravin N.V."/>
            <person name="Rakitin A.L."/>
            <person name="Ivanova A.A."/>
            <person name="Beletsky A.V."/>
            <person name="Kulichevskaya I.S."/>
            <person name="Mardanov A.V."/>
            <person name="Dedysh S.N."/>
        </authorList>
    </citation>
    <scope>NUCLEOTIDE SEQUENCE [LARGE SCALE GENOMIC DNA]</scope>
    <source>
        <strain evidence="4">SP5</strain>
    </source>
</reference>
<dbReference type="SUPFAM" id="SSF109604">
    <property type="entry name" value="HD-domain/PDEase-like"/>
    <property type="match status" value="1"/>
</dbReference>